<evidence type="ECO:0000256" key="2">
    <source>
        <dbReference type="ARBA" id="ARBA00022603"/>
    </source>
</evidence>
<keyword evidence="8" id="KW-1185">Reference proteome</keyword>
<dbReference type="PANTHER" id="PTHR10629:SF52">
    <property type="entry name" value="DNA (CYTOSINE-5)-METHYLTRANSFERASE 1"/>
    <property type="match status" value="1"/>
</dbReference>
<keyword evidence="5" id="KW-0680">Restriction system</keyword>
<dbReference type="PANTHER" id="PTHR10629">
    <property type="entry name" value="CYTOSINE-SPECIFIC METHYLTRANSFERASE"/>
    <property type="match status" value="1"/>
</dbReference>
<keyword evidence="3" id="KW-0808">Transferase</keyword>
<protein>
    <recommendedName>
        <fullName evidence="1">DNA (cytosine-5-)-methyltransferase</fullName>
        <ecNumber evidence="1">2.1.1.37</ecNumber>
    </recommendedName>
</protein>
<dbReference type="GO" id="GO:0008168">
    <property type="term" value="F:methyltransferase activity"/>
    <property type="evidence" value="ECO:0007669"/>
    <property type="project" value="UniProtKB-KW"/>
</dbReference>
<organism evidence="7 8">
    <name type="scientific">Fibrella forsythiae</name>
    <dbReference type="NCBI Taxonomy" id="2817061"/>
    <lineage>
        <taxon>Bacteria</taxon>
        <taxon>Pseudomonadati</taxon>
        <taxon>Bacteroidota</taxon>
        <taxon>Cytophagia</taxon>
        <taxon>Cytophagales</taxon>
        <taxon>Spirosomataceae</taxon>
        <taxon>Fibrella</taxon>
    </lineage>
</organism>
<gene>
    <name evidence="7" type="ORF">J2I46_02710</name>
</gene>
<comment type="caution">
    <text evidence="7">The sequence shown here is derived from an EMBL/GenBank/DDBJ whole genome shotgun (WGS) entry which is preliminary data.</text>
</comment>
<dbReference type="Proteomes" id="UP000664628">
    <property type="component" value="Unassembled WGS sequence"/>
</dbReference>
<reference evidence="7 8" key="1">
    <citation type="submission" date="2021-03" db="EMBL/GenBank/DDBJ databases">
        <title>Fibrella sp. HMF5405 genome sequencing and assembly.</title>
        <authorList>
            <person name="Kang H."/>
            <person name="Kim H."/>
            <person name="Bae S."/>
            <person name="Joh K."/>
        </authorList>
    </citation>
    <scope>NUCLEOTIDE SEQUENCE [LARGE SCALE GENOMIC DNA]</scope>
    <source>
        <strain evidence="7 8">HMF5405</strain>
    </source>
</reference>
<dbReference type="RefSeq" id="WP_207327385.1">
    <property type="nucleotide sequence ID" value="NZ_JAFMYW010000001.1"/>
</dbReference>
<dbReference type="GO" id="GO:0032259">
    <property type="term" value="P:methylation"/>
    <property type="evidence" value="ECO:0007669"/>
    <property type="project" value="UniProtKB-KW"/>
</dbReference>
<proteinExistence type="predicted"/>
<keyword evidence="4" id="KW-0949">S-adenosyl-L-methionine</keyword>
<dbReference type="Pfam" id="PF00145">
    <property type="entry name" value="DNA_methylase"/>
    <property type="match status" value="2"/>
</dbReference>
<dbReference type="SUPFAM" id="SSF53335">
    <property type="entry name" value="S-adenosyl-L-methionine-dependent methyltransferases"/>
    <property type="match status" value="1"/>
</dbReference>
<keyword evidence="2 7" id="KW-0489">Methyltransferase</keyword>
<name>A0ABS3JF06_9BACT</name>
<dbReference type="Gene3D" id="3.90.120.10">
    <property type="entry name" value="DNA Methylase, subunit A, domain 2"/>
    <property type="match status" value="1"/>
</dbReference>
<evidence type="ECO:0000313" key="7">
    <source>
        <dbReference type="EMBL" id="MBO0947477.1"/>
    </source>
</evidence>
<evidence type="ECO:0000256" key="3">
    <source>
        <dbReference type="ARBA" id="ARBA00022679"/>
    </source>
</evidence>
<dbReference type="InterPro" id="IPR050390">
    <property type="entry name" value="C5-Methyltransferase"/>
</dbReference>
<evidence type="ECO:0000256" key="1">
    <source>
        <dbReference type="ARBA" id="ARBA00011975"/>
    </source>
</evidence>
<evidence type="ECO:0000256" key="5">
    <source>
        <dbReference type="ARBA" id="ARBA00022747"/>
    </source>
</evidence>
<dbReference type="Gene3D" id="3.40.50.150">
    <property type="entry name" value="Vaccinia Virus protein VP39"/>
    <property type="match status" value="1"/>
</dbReference>
<sequence length="729" mass="80939">MSNRTIKKPVIVPELVRLIVVDSFCGAGGYTEGVEQACDRNGNRYAVVVAGINHDALAIASHIENHPETTHFVEDVRDKKLPRKVLAVVRQARKVYPNAKLLFHASLECTNFSNAKGGKPRDADSRSLAEFMPAYLSVLKPDIFTVENVREFMSWGPLDKNGKPEDRKRGKDFVKWYQGIEATGYRYDHRLHNTADFGANTSRTRYFAQFVKPDMPLAWPQPTHAKNPAKADMFAHPLKRWKPIRDCLQLDQKGQSIFRAKPLSDKTYERIFEGLIRHVGNGNRAFLTKYFTGTGMNYGVDQPASTITAVDHNALVSVEPFMARLFATASNNHGTYPASQPATTITTADGHAMVTPEPFISKYFSGRPQSKNYGIDEPGHCITTVDGQAIVSPQPFAMTYNSGSPENRVKSLDEPAQTLLTENTIALVSSEPFCIKYHSTGHNTFPADQPCSTLPTNDSVGIVQTEQFINLSYTQGKREQSIEEASAAITTVPKHQLVSALFIDQQYGKSKPVGIDAPSPCLTVNPHCALIEAFVADPQWGGHSHSLDAPGNTIIARQDKAPISLVQAEFITQRNGDELRNYPLDQPARTITTTGGNMELVSPQYVMNTNYTNVGSNLDEASKTITADRHWSYLMTAEKGLQPVILVFESDSIWVRRIKAFMAEYGIADILMRMLFVLELKLIQGFPANYVLKGSQTDQKKFIGNSVPPPYVKAWIEAICQAFDVEFAL</sequence>
<dbReference type="EMBL" id="JAFMYW010000001">
    <property type="protein sequence ID" value="MBO0947477.1"/>
    <property type="molecule type" value="Genomic_DNA"/>
</dbReference>
<dbReference type="InterPro" id="IPR001525">
    <property type="entry name" value="C5_MeTfrase"/>
</dbReference>
<evidence type="ECO:0000256" key="6">
    <source>
        <dbReference type="ARBA" id="ARBA00047422"/>
    </source>
</evidence>
<accession>A0ABS3JF06</accession>
<comment type="catalytic activity">
    <reaction evidence="6">
        <text>a 2'-deoxycytidine in DNA + S-adenosyl-L-methionine = a 5-methyl-2'-deoxycytidine in DNA + S-adenosyl-L-homocysteine + H(+)</text>
        <dbReference type="Rhea" id="RHEA:13681"/>
        <dbReference type="Rhea" id="RHEA-COMP:11369"/>
        <dbReference type="Rhea" id="RHEA-COMP:11370"/>
        <dbReference type="ChEBI" id="CHEBI:15378"/>
        <dbReference type="ChEBI" id="CHEBI:57856"/>
        <dbReference type="ChEBI" id="CHEBI:59789"/>
        <dbReference type="ChEBI" id="CHEBI:85452"/>
        <dbReference type="ChEBI" id="CHEBI:85454"/>
        <dbReference type="EC" id="2.1.1.37"/>
    </reaction>
</comment>
<dbReference type="EC" id="2.1.1.37" evidence="1"/>
<evidence type="ECO:0000313" key="8">
    <source>
        <dbReference type="Proteomes" id="UP000664628"/>
    </source>
</evidence>
<dbReference type="InterPro" id="IPR029063">
    <property type="entry name" value="SAM-dependent_MTases_sf"/>
</dbReference>
<evidence type="ECO:0000256" key="4">
    <source>
        <dbReference type="ARBA" id="ARBA00022691"/>
    </source>
</evidence>